<protein>
    <submittedName>
        <fullName evidence="1">Uncharacterized protein</fullName>
    </submittedName>
</protein>
<dbReference type="EMBL" id="JABFAC010000002">
    <property type="protein sequence ID" value="MBA0607307.1"/>
    <property type="molecule type" value="Genomic_DNA"/>
</dbReference>
<keyword evidence="2" id="KW-1185">Reference proteome</keyword>
<proteinExistence type="predicted"/>
<reference evidence="1 2" key="1">
    <citation type="journal article" date="2019" name="Genome Biol. Evol.">
        <title>Insights into the evolution of the New World diploid cottons (Gossypium, subgenus Houzingenia) based on genome sequencing.</title>
        <authorList>
            <person name="Grover C.E."/>
            <person name="Arick M.A. 2nd"/>
            <person name="Thrash A."/>
            <person name="Conover J.L."/>
            <person name="Sanders W.S."/>
            <person name="Peterson D.G."/>
            <person name="Frelichowski J.E."/>
            <person name="Scheffler J.A."/>
            <person name="Scheffler B.E."/>
            <person name="Wendel J.F."/>
        </authorList>
    </citation>
    <scope>NUCLEOTIDE SEQUENCE [LARGE SCALE GENOMIC DNA]</scope>
    <source>
        <strain evidence="1">27</strain>
        <tissue evidence="1">Leaf</tissue>
    </source>
</reference>
<gene>
    <name evidence="1" type="ORF">Godav_019635</name>
</gene>
<organism evidence="1 2">
    <name type="scientific">Gossypium davidsonii</name>
    <name type="common">Davidson's cotton</name>
    <name type="synonym">Gossypium klotzschianum subsp. davidsonii</name>
    <dbReference type="NCBI Taxonomy" id="34287"/>
    <lineage>
        <taxon>Eukaryota</taxon>
        <taxon>Viridiplantae</taxon>
        <taxon>Streptophyta</taxon>
        <taxon>Embryophyta</taxon>
        <taxon>Tracheophyta</taxon>
        <taxon>Spermatophyta</taxon>
        <taxon>Magnoliopsida</taxon>
        <taxon>eudicotyledons</taxon>
        <taxon>Gunneridae</taxon>
        <taxon>Pentapetalae</taxon>
        <taxon>rosids</taxon>
        <taxon>malvids</taxon>
        <taxon>Malvales</taxon>
        <taxon>Malvaceae</taxon>
        <taxon>Malvoideae</taxon>
        <taxon>Gossypium</taxon>
    </lineage>
</organism>
<sequence length="119" mass="13648">MSPTVHPNDYGNNDTPINYQRLLLVFFPSPSSLISIIMNNYPFGSNSSKSFNAYPVGDFDIESGLSLYEHHYRMLRNYGKLDEGFNNYYPYAKLKNLVMVVKHSIYTSSSCKKVDKEDS</sequence>
<dbReference type="AlphaFoldDB" id="A0A7J8R0C6"/>
<comment type="caution">
    <text evidence="1">The sequence shown here is derived from an EMBL/GenBank/DDBJ whole genome shotgun (WGS) entry which is preliminary data.</text>
</comment>
<evidence type="ECO:0000313" key="2">
    <source>
        <dbReference type="Proteomes" id="UP000593561"/>
    </source>
</evidence>
<name>A0A7J8R0C6_GOSDV</name>
<evidence type="ECO:0000313" key="1">
    <source>
        <dbReference type="EMBL" id="MBA0607307.1"/>
    </source>
</evidence>
<dbReference type="Proteomes" id="UP000593561">
    <property type="component" value="Unassembled WGS sequence"/>
</dbReference>
<accession>A0A7J8R0C6</accession>